<dbReference type="PANTHER" id="PTHR16684">
    <property type="entry name" value="CENTROMERE PROTEIN C"/>
    <property type="match status" value="1"/>
</dbReference>
<dbReference type="Pfam" id="PF11699">
    <property type="entry name" value="CENP-C_C"/>
    <property type="match status" value="1"/>
</dbReference>
<dbReference type="InterPro" id="IPR011051">
    <property type="entry name" value="RmlC_Cupin_sf"/>
</dbReference>
<evidence type="ECO:0000313" key="6">
    <source>
        <dbReference type="EMBL" id="GFQ90784.1"/>
    </source>
</evidence>
<dbReference type="GO" id="GO:0051315">
    <property type="term" value="P:attachment of mitotic spindle microtubules to kinetochore"/>
    <property type="evidence" value="ECO:0007669"/>
    <property type="project" value="TreeGrafter"/>
</dbReference>
<dbReference type="EMBL" id="BMAO01003875">
    <property type="protein sequence ID" value="GFQ90784.1"/>
    <property type="molecule type" value="Genomic_DNA"/>
</dbReference>
<dbReference type="AlphaFoldDB" id="A0A8X6KZ96"/>
<feature type="domain" description="Mif2/CENP-C cupin" evidence="5">
    <location>
        <begin position="256"/>
        <end position="335"/>
    </location>
</feature>
<keyword evidence="3" id="KW-0238">DNA-binding</keyword>
<evidence type="ECO:0000256" key="3">
    <source>
        <dbReference type="ARBA" id="ARBA00023125"/>
    </source>
</evidence>
<dbReference type="InterPro" id="IPR025974">
    <property type="entry name" value="Mif2/CENP-C_cupin"/>
</dbReference>
<evidence type="ECO:0000313" key="7">
    <source>
        <dbReference type="Proteomes" id="UP000887116"/>
    </source>
</evidence>
<comment type="similarity">
    <text evidence="2">Belongs to the CENP-C/MIF2 family.</text>
</comment>
<organism evidence="6 7">
    <name type="scientific">Trichonephila clavata</name>
    <name type="common">Joro spider</name>
    <name type="synonym">Nephila clavata</name>
    <dbReference type="NCBI Taxonomy" id="2740835"/>
    <lineage>
        <taxon>Eukaryota</taxon>
        <taxon>Metazoa</taxon>
        <taxon>Ecdysozoa</taxon>
        <taxon>Arthropoda</taxon>
        <taxon>Chelicerata</taxon>
        <taxon>Arachnida</taxon>
        <taxon>Araneae</taxon>
        <taxon>Araneomorphae</taxon>
        <taxon>Entelegynae</taxon>
        <taxon>Araneoidea</taxon>
        <taxon>Nephilidae</taxon>
        <taxon>Trichonephila</taxon>
    </lineage>
</organism>
<keyword evidence="4" id="KW-0539">Nucleus</keyword>
<name>A0A8X6KZ96_TRICU</name>
<evidence type="ECO:0000259" key="5">
    <source>
        <dbReference type="Pfam" id="PF11699"/>
    </source>
</evidence>
<dbReference type="GO" id="GO:0019237">
    <property type="term" value="F:centromeric DNA binding"/>
    <property type="evidence" value="ECO:0007669"/>
    <property type="project" value="InterPro"/>
</dbReference>
<gene>
    <name evidence="6" type="primary">AVEN_79958_1</name>
    <name evidence="6" type="ORF">TNCT_204771</name>
</gene>
<accession>A0A8X6KZ96</accession>
<protein>
    <submittedName>
        <fullName evidence="6">CENP-C_C domain-containing protein</fullName>
    </submittedName>
</protein>
<evidence type="ECO:0000256" key="2">
    <source>
        <dbReference type="ARBA" id="ARBA00010291"/>
    </source>
</evidence>
<dbReference type="Proteomes" id="UP000887116">
    <property type="component" value="Unassembled WGS sequence"/>
</dbReference>
<reference evidence="6" key="1">
    <citation type="submission" date="2020-07" db="EMBL/GenBank/DDBJ databases">
        <title>Multicomponent nature underlies the extraordinary mechanical properties of spider dragline silk.</title>
        <authorList>
            <person name="Kono N."/>
            <person name="Nakamura H."/>
            <person name="Mori M."/>
            <person name="Yoshida Y."/>
            <person name="Ohtoshi R."/>
            <person name="Malay A.D."/>
            <person name="Moran D.A.P."/>
            <person name="Tomita M."/>
            <person name="Numata K."/>
            <person name="Arakawa K."/>
        </authorList>
    </citation>
    <scope>NUCLEOTIDE SEQUENCE</scope>
</reference>
<dbReference type="PANTHER" id="PTHR16684:SF11">
    <property type="entry name" value="CENTROMERE PROTEIN C"/>
    <property type="match status" value="1"/>
</dbReference>
<keyword evidence="7" id="KW-1185">Reference proteome</keyword>
<dbReference type="GO" id="GO:0000776">
    <property type="term" value="C:kinetochore"/>
    <property type="evidence" value="ECO:0007669"/>
    <property type="project" value="InterPro"/>
</dbReference>
<dbReference type="SUPFAM" id="SSF51182">
    <property type="entry name" value="RmlC-like cupins"/>
    <property type="match status" value="1"/>
</dbReference>
<dbReference type="GO" id="GO:0051382">
    <property type="term" value="P:kinetochore assembly"/>
    <property type="evidence" value="ECO:0007669"/>
    <property type="project" value="InterPro"/>
</dbReference>
<comment type="caution">
    <text evidence="6">The sequence shown here is derived from an EMBL/GenBank/DDBJ whole genome shotgun (WGS) entry which is preliminary data.</text>
</comment>
<dbReference type="Gene3D" id="2.60.120.10">
    <property type="entry name" value="Jelly Rolls"/>
    <property type="match status" value="1"/>
</dbReference>
<dbReference type="OrthoDB" id="6437160at2759"/>
<dbReference type="GO" id="GO:0051455">
    <property type="term" value="P:spindle attachment to meiosis I kinetochore"/>
    <property type="evidence" value="ECO:0007669"/>
    <property type="project" value="TreeGrafter"/>
</dbReference>
<sequence>MRGKVFCRQAAMRYSKDHFIYKQKFNHKVKLSRYFPKLIVEPLQDTKNKIFQDQDNLKEYILIMAYRLKGIQMEERKRKHLSEIKESAWSKRLRPETSTDEDEEDISVFLPDTRNSREWSNATYSGSVKNLRRVTPKPVSGSANGLRRSTRIRVPPLETWRNERLVFKTLATGEVQCMGIDRGTKPDTSGLEQMEKKSNRIQLQKARAAQRRKSVEPLYTHVRNGNTGRLVPVAVHRPFEKFEWRAPTNVDGPPPFHYKKTFVSASRSMCFGFLEFSPLCSKESERSSTHNTHFCVMKGHLEATIEERKLLFTVGDSFIVPSGVSYTITNLSQSKTLLSYCLFSGPFFDYQ</sequence>
<evidence type="ECO:0000256" key="1">
    <source>
        <dbReference type="ARBA" id="ARBA00004123"/>
    </source>
</evidence>
<dbReference type="InterPro" id="IPR014710">
    <property type="entry name" value="RmlC-like_jellyroll"/>
</dbReference>
<dbReference type="InterPro" id="IPR028386">
    <property type="entry name" value="CENP-C/Mif2/cnp3"/>
</dbReference>
<evidence type="ECO:0000256" key="4">
    <source>
        <dbReference type="ARBA" id="ARBA00023242"/>
    </source>
</evidence>
<proteinExistence type="inferred from homology"/>
<comment type="subcellular location">
    <subcellularLocation>
        <location evidence="1">Nucleus</location>
    </subcellularLocation>
</comment>
<dbReference type="GO" id="GO:0005634">
    <property type="term" value="C:nucleus"/>
    <property type="evidence" value="ECO:0007669"/>
    <property type="project" value="UniProtKB-SubCell"/>
</dbReference>